<proteinExistence type="predicted"/>
<feature type="domain" description="N-acetyltransferase" evidence="1">
    <location>
        <begin position="5"/>
        <end position="169"/>
    </location>
</feature>
<dbReference type="InterPro" id="IPR000182">
    <property type="entry name" value="GNAT_dom"/>
</dbReference>
<organism evidence="2 3">
    <name type="scientific">Clostridium boliviensis</name>
    <dbReference type="NCBI Taxonomy" id="318465"/>
    <lineage>
        <taxon>Bacteria</taxon>
        <taxon>Bacillati</taxon>
        <taxon>Bacillota</taxon>
        <taxon>Clostridia</taxon>
        <taxon>Eubacteriales</taxon>
        <taxon>Clostridiaceae</taxon>
        <taxon>Clostridium</taxon>
    </lineage>
</organism>
<dbReference type="Pfam" id="PF00583">
    <property type="entry name" value="Acetyltransf_1"/>
    <property type="match status" value="1"/>
</dbReference>
<reference evidence="2 3" key="1">
    <citation type="submission" date="2023-10" db="EMBL/GenBank/DDBJ databases">
        <title>A novel Glycoside Hydrolase 43-Like Enzyme from Clostrdium boliviensis is an Endo-xylanase, and a Candidate for Xylooligosaccharides Production from Different Xylan Substrates.</title>
        <authorList>
            <person name="Alvarez M.T."/>
            <person name="Rocabado-Villegas L.R."/>
            <person name="Salas-Veizaga D.M."/>
            <person name="Linares-Pasten J.A."/>
            <person name="Gudmundsdottir E.E."/>
            <person name="Hreggvidsson G.O."/>
            <person name="Adlercreutz P."/>
            <person name="Nordberg Karlsson E."/>
        </authorList>
    </citation>
    <scope>NUCLEOTIDE SEQUENCE [LARGE SCALE GENOMIC DNA]</scope>
    <source>
        <strain evidence="2 3">E-1</strain>
    </source>
</reference>
<sequence>MEYTLRLRPYKREDGTCLSRWLTDRRMLGMWCRENFSYPLTQEQLDGYYRELENDPCCFGFTALNDHGTPVGSFRMSKVDYEKRCVHLGLIVVDPSLRGQGLGEQMVSLAARYGREFLQMDRITLNVFDCNPAAKRCYEKAGFVAEQFKEADFAFEEEQWGNYLMGYRI</sequence>
<dbReference type="PROSITE" id="PS51186">
    <property type="entry name" value="GNAT"/>
    <property type="match status" value="1"/>
</dbReference>
<dbReference type="RefSeq" id="WP_318062553.1">
    <property type="nucleotide sequence ID" value="NZ_JAWONS010000030.1"/>
</dbReference>
<dbReference type="InterPro" id="IPR016181">
    <property type="entry name" value="Acyl_CoA_acyltransferase"/>
</dbReference>
<name>A0ABU4GF83_9CLOT</name>
<accession>A0ABU4GF83</accession>
<dbReference type="Gene3D" id="3.40.630.30">
    <property type="match status" value="1"/>
</dbReference>
<evidence type="ECO:0000313" key="2">
    <source>
        <dbReference type="EMBL" id="MDW2796281.1"/>
    </source>
</evidence>
<dbReference type="PANTHER" id="PTHR43415">
    <property type="entry name" value="SPERMIDINE N(1)-ACETYLTRANSFERASE"/>
    <property type="match status" value="1"/>
</dbReference>
<dbReference type="EMBL" id="JAWONS010000030">
    <property type="protein sequence ID" value="MDW2796281.1"/>
    <property type="molecule type" value="Genomic_DNA"/>
</dbReference>
<dbReference type="PANTHER" id="PTHR43415:SF5">
    <property type="entry name" value="ACETYLTRANSFERASE"/>
    <property type="match status" value="1"/>
</dbReference>
<protein>
    <submittedName>
        <fullName evidence="2">GNAT family N-acetyltransferase</fullName>
    </submittedName>
</protein>
<gene>
    <name evidence="2" type="ORF">RZO55_01585</name>
</gene>
<evidence type="ECO:0000313" key="3">
    <source>
        <dbReference type="Proteomes" id="UP001276854"/>
    </source>
</evidence>
<dbReference type="SUPFAM" id="SSF55729">
    <property type="entry name" value="Acyl-CoA N-acyltransferases (Nat)"/>
    <property type="match status" value="1"/>
</dbReference>
<evidence type="ECO:0000259" key="1">
    <source>
        <dbReference type="PROSITE" id="PS51186"/>
    </source>
</evidence>
<dbReference type="CDD" id="cd04301">
    <property type="entry name" value="NAT_SF"/>
    <property type="match status" value="1"/>
</dbReference>
<comment type="caution">
    <text evidence="2">The sequence shown here is derived from an EMBL/GenBank/DDBJ whole genome shotgun (WGS) entry which is preliminary data.</text>
</comment>
<dbReference type="Proteomes" id="UP001276854">
    <property type="component" value="Unassembled WGS sequence"/>
</dbReference>
<keyword evidence="3" id="KW-1185">Reference proteome</keyword>